<sequence>MPLQMDRIIALTEQLSQGVKTLNLEDDKTRARLLEAAWSLARALETPRETLLRTCLLDSTTNTVIKVAFDLKLFQQLDEKQAKGTAELAEETGAEEALLSRLLKHLASTGFIGEAGPDLYIANDLAQILATENVQDGFEIHLATLRVLPEYLAEHGYRDPTDGLDCPMQKAFNTKLHSFEYIKRDPKLARGFKAAVLDQAGLRRAHWAEPEFYPVQERLLAGLKKDSVVMVDVGGGMGLDLRLLADLADTRLILQDTEQVLSGTNELPARIEKMPYDFFQRQPVEGARAYYFHRVFHDWTDEKCREILLALKPAMTRGYSKVLIQDNVIPAQGATWLHTTSDLLMLCGFAGKERTEKNFRELFDSVGMRVTGIWTRAPGEESIIEAIVPE</sequence>
<keyword evidence="8" id="KW-1185">Reference proteome</keyword>
<evidence type="ECO:0000256" key="1">
    <source>
        <dbReference type="ARBA" id="ARBA00022603"/>
    </source>
</evidence>
<evidence type="ECO:0000256" key="4">
    <source>
        <dbReference type="PIRSR" id="PIRSR005739-1"/>
    </source>
</evidence>
<dbReference type="AlphaFoldDB" id="A0A9P4Y0H9"/>
<evidence type="ECO:0000313" key="8">
    <source>
        <dbReference type="Proteomes" id="UP000803844"/>
    </source>
</evidence>
<dbReference type="PANTHER" id="PTHR43712:SF1">
    <property type="entry name" value="HYPOTHETICAL O-METHYLTRANSFERASE (EUROFUNG)-RELATED"/>
    <property type="match status" value="1"/>
</dbReference>
<dbReference type="RefSeq" id="XP_040775225.1">
    <property type="nucleotide sequence ID" value="XM_040924783.1"/>
</dbReference>
<evidence type="ECO:0000256" key="3">
    <source>
        <dbReference type="ARBA" id="ARBA00022691"/>
    </source>
</evidence>
<name>A0A9P4Y0H9_CRYP1</name>
<dbReference type="GO" id="GO:0008171">
    <property type="term" value="F:O-methyltransferase activity"/>
    <property type="evidence" value="ECO:0007669"/>
    <property type="project" value="InterPro"/>
</dbReference>
<dbReference type="PIRSF" id="PIRSF005739">
    <property type="entry name" value="O-mtase"/>
    <property type="match status" value="1"/>
</dbReference>
<evidence type="ECO:0000313" key="7">
    <source>
        <dbReference type="EMBL" id="KAF3764264.1"/>
    </source>
</evidence>
<evidence type="ECO:0000259" key="6">
    <source>
        <dbReference type="Pfam" id="PF08100"/>
    </source>
</evidence>
<evidence type="ECO:0000256" key="2">
    <source>
        <dbReference type="ARBA" id="ARBA00022679"/>
    </source>
</evidence>
<evidence type="ECO:0000259" key="5">
    <source>
        <dbReference type="Pfam" id="PF00891"/>
    </source>
</evidence>
<comment type="caution">
    <text evidence="7">The sequence shown here is derived from an EMBL/GenBank/DDBJ whole genome shotgun (WGS) entry which is preliminary data.</text>
</comment>
<feature type="active site" description="Proton acceptor" evidence="4">
    <location>
        <position position="297"/>
    </location>
</feature>
<evidence type="ECO:0008006" key="9">
    <source>
        <dbReference type="Google" id="ProtNLM"/>
    </source>
</evidence>
<dbReference type="InterPro" id="IPR001077">
    <property type="entry name" value="COMT_C"/>
</dbReference>
<dbReference type="Gene3D" id="1.10.10.10">
    <property type="entry name" value="Winged helix-like DNA-binding domain superfamily/Winged helix DNA-binding domain"/>
    <property type="match status" value="1"/>
</dbReference>
<keyword evidence="2" id="KW-0808">Transferase</keyword>
<accession>A0A9P4Y0H9</accession>
<proteinExistence type="predicted"/>
<dbReference type="GeneID" id="63841912"/>
<dbReference type="PROSITE" id="PS51683">
    <property type="entry name" value="SAM_OMT_II"/>
    <property type="match status" value="1"/>
</dbReference>
<dbReference type="Pfam" id="PF00891">
    <property type="entry name" value="Methyltransf_2"/>
    <property type="match status" value="1"/>
</dbReference>
<dbReference type="InterPro" id="IPR016461">
    <property type="entry name" value="COMT-like"/>
</dbReference>
<gene>
    <name evidence="7" type="ORF">M406DRAFT_62500</name>
</gene>
<keyword evidence="1" id="KW-0489">Methyltransferase</keyword>
<dbReference type="GO" id="GO:0032259">
    <property type="term" value="P:methylation"/>
    <property type="evidence" value="ECO:0007669"/>
    <property type="project" value="UniProtKB-KW"/>
</dbReference>
<dbReference type="InterPro" id="IPR029063">
    <property type="entry name" value="SAM-dependent_MTases_sf"/>
</dbReference>
<dbReference type="SUPFAM" id="SSF46785">
    <property type="entry name" value="Winged helix' DNA-binding domain"/>
    <property type="match status" value="1"/>
</dbReference>
<dbReference type="InterPro" id="IPR036388">
    <property type="entry name" value="WH-like_DNA-bd_sf"/>
</dbReference>
<dbReference type="EMBL" id="MU032348">
    <property type="protein sequence ID" value="KAF3764264.1"/>
    <property type="molecule type" value="Genomic_DNA"/>
</dbReference>
<dbReference type="GO" id="GO:0046983">
    <property type="term" value="F:protein dimerization activity"/>
    <property type="evidence" value="ECO:0007669"/>
    <property type="project" value="InterPro"/>
</dbReference>
<dbReference type="Proteomes" id="UP000803844">
    <property type="component" value="Unassembled WGS sequence"/>
</dbReference>
<feature type="domain" description="O-methyltransferase dimerisation" evidence="6">
    <location>
        <begin position="61"/>
        <end position="131"/>
    </location>
</feature>
<dbReference type="PANTHER" id="PTHR43712">
    <property type="entry name" value="PUTATIVE (AFU_ORTHOLOGUE AFUA_4G14580)-RELATED"/>
    <property type="match status" value="1"/>
</dbReference>
<feature type="domain" description="O-methyltransferase C-terminal" evidence="5">
    <location>
        <begin position="165"/>
        <end position="368"/>
    </location>
</feature>
<organism evidence="7 8">
    <name type="scientific">Cryphonectria parasitica (strain ATCC 38755 / EP155)</name>
    <dbReference type="NCBI Taxonomy" id="660469"/>
    <lineage>
        <taxon>Eukaryota</taxon>
        <taxon>Fungi</taxon>
        <taxon>Dikarya</taxon>
        <taxon>Ascomycota</taxon>
        <taxon>Pezizomycotina</taxon>
        <taxon>Sordariomycetes</taxon>
        <taxon>Sordariomycetidae</taxon>
        <taxon>Diaporthales</taxon>
        <taxon>Cryphonectriaceae</taxon>
        <taxon>Cryphonectria-Endothia species complex</taxon>
        <taxon>Cryphonectria</taxon>
    </lineage>
</organism>
<dbReference type="Pfam" id="PF08100">
    <property type="entry name" value="Dimerisation"/>
    <property type="match status" value="1"/>
</dbReference>
<dbReference type="InterPro" id="IPR012967">
    <property type="entry name" value="COMT_dimerisation"/>
</dbReference>
<protein>
    <recommendedName>
        <fullName evidence="9">O-methyltransferase domain-containing protein</fullName>
    </recommendedName>
</protein>
<dbReference type="Gene3D" id="3.40.50.150">
    <property type="entry name" value="Vaccinia Virus protein VP39"/>
    <property type="match status" value="1"/>
</dbReference>
<keyword evidence="3" id="KW-0949">S-adenosyl-L-methionine</keyword>
<reference evidence="7" key="1">
    <citation type="journal article" date="2020" name="Phytopathology">
        <title>Genome sequence of the chestnut blight fungus Cryphonectria parasitica EP155: A fundamental resource for an archetypical invasive plant pathogen.</title>
        <authorList>
            <person name="Crouch J.A."/>
            <person name="Dawe A."/>
            <person name="Aerts A."/>
            <person name="Barry K."/>
            <person name="Churchill A.C.L."/>
            <person name="Grimwood J."/>
            <person name="Hillman B."/>
            <person name="Milgroom M.G."/>
            <person name="Pangilinan J."/>
            <person name="Smith M."/>
            <person name="Salamov A."/>
            <person name="Schmutz J."/>
            <person name="Yadav J."/>
            <person name="Grigoriev I.V."/>
            <person name="Nuss D."/>
        </authorList>
    </citation>
    <scope>NUCLEOTIDE SEQUENCE</scope>
    <source>
        <strain evidence="7">EP155</strain>
    </source>
</reference>
<dbReference type="OrthoDB" id="1535081at2759"/>
<dbReference type="InterPro" id="IPR036390">
    <property type="entry name" value="WH_DNA-bd_sf"/>
</dbReference>
<dbReference type="SUPFAM" id="SSF53335">
    <property type="entry name" value="S-adenosyl-L-methionine-dependent methyltransferases"/>
    <property type="match status" value="1"/>
</dbReference>